<dbReference type="Proteomes" id="UP000324222">
    <property type="component" value="Unassembled WGS sequence"/>
</dbReference>
<dbReference type="EMBL" id="VSRR010007412">
    <property type="protein sequence ID" value="MPC46844.1"/>
    <property type="molecule type" value="Genomic_DNA"/>
</dbReference>
<name>A0A5B7FR55_PORTR</name>
<comment type="caution">
    <text evidence="1">The sequence shown here is derived from an EMBL/GenBank/DDBJ whole genome shotgun (WGS) entry which is preliminary data.</text>
</comment>
<keyword evidence="2" id="KW-1185">Reference proteome</keyword>
<proteinExistence type="predicted"/>
<dbReference type="AlphaFoldDB" id="A0A5B7FR55"/>
<protein>
    <submittedName>
        <fullName evidence="1">Uncharacterized protein</fullName>
    </submittedName>
</protein>
<reference evidence="1 2" key="1">
    <citation type="submission" date="2019-05" db="EMBL/GenBank/DDBJ databases">
        <title>Another draft genome of Portunus trituberculatus and its Hox gene families provides insights of decapod evolution.</title>
        <authorList>
            <person name="Jeong J.-H."/>
            <person name="Song I."/>
            <person name="Kim S."/>
            <person name="Choi T."/>
            <person name="Kim D."/>
            <person name="Ryu S."/>
            <person name="Kim W."/>
        </authorList>
    </citation>
    <scope>NUCLEOTIDE SEQUENCE [LARGE SCALE GENOMIC DNA]</scope>
    <source>
        <tissue evidence="1">Muscle</tissue>
    </source>
</reference>
<organism evidence="1 2">
    <name type="scientific">Portunus trituberculatus</name>
    <name type="common">Swimming crab</name>
    <name type="synonym">Neptunus trituberculatus</name>
    <dbReference type="NCBI Taxonomy" id="210409"/>
    <lineage>
        <taxon>Eukaryota</taxon>
        <taxon>Metazoa</taxon>
        <taxon>Ecdysozoa</taxon>
        <taxon>Arthropoda</taxon>
        <taxon>Crustacea</taxon>
        <taxon>Multicrustacea</taxon>
        <taxon>Malacostraca</taxon>
        <taxon>Eumalacostraca</taxon>
        <taxon>Eucarida</taxon>
        <taxon>Decapoda</taxon>
        <taxon>Pleocyemata</taxon>
        <taxon>Brachyura</taxon>
        <taxon>Eubrachyura</taxon>
        <taxon>Portunoidea</taxon>
        <taxon>Portunidae</taxon>
        <taxon>Portuninae</taxon>
        <taxon>Portunus</taxon>
    </lineage>
</organism>
<evidence type="ECO:0000313" key="2">
    <source>
        <dbReference type="Proteomes" id="UP000324222"/>
    </source>
</evidence>
<gene>
    <name evidence="1" type="ORF">E2C01_040573</name>
</gene>
<evidence type="ECO:0000313" key="1">
    <source>
        <dbReference type="EMBL" id="MPC46844.1"/>
    </source>
</evidence>
<sequence>MRTFLDVSLENFSLNEIASCPLCRKEAFFFAPLVYMSSSSFKRKSEVLLSDHAYSMATEEGLARFASHK</sequence>
<accession>A0A5B7FR55</accession>